<organism evidence="4 5">
    <name type="scientific">Candidatus Borkfalkia avistercoris</name>
    <dbReference type="NCBI Taxonomy" id="2838504"/>
    <lineage>
        <taxon>Bacteria</taxon>
        <taxon>Bacillati</taxon>
        <taxon>Bacillota</taxon>
        <taxon>Clostridia</taxon>
        <taxon>Christensenellales</taxon>
        <taxon>Christensenellaceae</taxon>
        <taxon>Candidatus Borkfalkia</taxon>
    </lineage>
</organism>
<dbReference type="Gene3D" id="3.40.630.40">
    <property type="entry name" value="Zn-dependent exopeptidases"/>
    <property type="match status" value="1"/>
</dbReference>
<sequence length="219" mass="23491">MLIAAAAVFACVVLLSLCFSSVAAGMSGSALFTVVLDAGHGGVDGGVVGKTTGVKESEINLSLVYALKEDFENAGFKVVLTRTDEGGLYGLPTKGFKRRDMQKRREIIEEASPAVMLSVHQNYFPSDPSRRGGQAFYRMGSASGQKLAQSIQAELNTLSQREHSALTGDYYMLECTNFTSVIVECGFLSNAEDEALLTDPSYREKLANAIFCGTLAFLS</sequence>
<evidence type="ECO:0000313" key="4">
    <source>
        <dbReference type="EMBL" id="HIZ04042.1"/>
    </source>
</evidence>
<dbReference type="InterPro" id="IPR002508">
    <property type="entry name" value="MurNAc-LAA_cat"/>
</dbReference>
<dbReference type="PANTHER" id="PTHR30404">
    <property type="entry name" value="N-ACETYLMURAMOYL-L-ALANINE AMIDASE"/>
    <property type="match status" value="1"/>
</dbReference>
<proteinExistence type="predicted"/>
<keyword evidence="1" id="KW-0378">Hydrolase</keyword>
<name>A0A9D2D030_9FIRM</name>
<evidence type="ECO:0000256" key="1">
    <source>
        <dbReference type="ARBA" id="ARBA00022801"/>
    </source>
</evidence>
<dbReference type="InterPro" id="IPR050695">
    <property type="entry name" value="N-acetylmuramoyl_amidase_3"/>
</dbReference>
<dbReference type="GO" id="GO:0008745">
    <property type="term" value="F:N-acetylmuramoyl-L-alanine amidase activity"/>
    <property type="evidence" value="ECO:0007669"/>
    <property type="project" value="InterPro"/>
</dbReference>
<dbReference type="EMBL" id="DXCL01000042">
    <property type="protein sequence ID" value="HIZ04042.1"/>
    <property type="molecule type" value="Genomic_DNA"/>
</dbReference>
<evidence type="ECO:0000313" key="5">
    <source>
        <dbReference type="Proteomes" id="UP000824132"/>
    </source>
</evidence>
<reference evidence="4" key="2">
    <citation type="submission" date="2021-04" db="EMBL/GenBank/DDBJ databases">
        <authorList>
            <person name="Gilroy R."/>
        </authorList>
    </citation>
    <scope>NUCLEOTIDE SEQUENCE</scope>
    <source>
        <strain evidence="4">CHK187-5294</strain>
    </source>
</reference>
<dbReference type="AlphaFoldDB" id="A0A9D2D030"/>
<feature type="chain" id="PRO_5039286269" evidence="2">
    <location>
        <begin position="24"/>
        <end position="219"/>
    </location>
</feature>
<keyword evidence="2" id="KW-0732">Signal</keyword>
<reference evidence="4" key="1">
    <citation type="journal article" date="2021" name="PeerJ">
        <title>Extensive microbial diversity within the chicken gut microbiome revealed by metagenomics and culture.</title>
        <authorList>
            <person name="Gilroy R."/>
            <person name="Ravi A."/>
            <person name="Getino M."/>
            <person name="Pursley I."/>
            <person name="Horton D.L."/>
            <person name="Alikhan N.F."/>
            <person name="Baker D."/>
            <person name="Gharbi K."/>
            <person name="Hall N."/>
            <person name="Watson M."/>
            <person name="Adriaenssens E.M."/>
            <person name="Foster-Nyarko E."/>
            <person name="Jarju S."/>
            <person name="Secka A."/>
            <person name="Antonio M."/>
            <person name="Oren A."/>
            <person name="Chaudhuri R.R."/>
            <person name="La Ragione R."/>
            <person name="Hildebrand F."/>
            <person name="Pallen M.J."/>
        </authorList>
    </citation>
    <scope>NUCLEOTIDE SEQUENCE</scope>
    <source>
        <strain evidence="4">CHK187-5294</strain>
    </source>
</reference>
<dbReference type="SMART" id="SM00646">
    <property type="entry name" value="Ami_3"/>
    <property type="match status" value="1"/>
</dbReference>
<accession>A0A9D2D030</accession>
<comment type="caution">
    <text evidence="4">The sequence shown here is derived from an EMBL/GenBank/DDBJ whole genome shotgun (WGS) entry which is preliminary data.</text>
</comment>
<dbReference type="CDD" id="cd02696">
    <property type="entry name" value="MurNAc-LAA"/>
    <property type="match status" value="1"/>
</dbReference>
<protein>
    <submittedName>
        <fullName evidence="4">N-acetylmuramoyl-L-alanine amidase</fullName>
    </submittedName>
</protein>
<feature type="signal peptide" evidence="2">
    <location>
        <begin position="1"/>
        <end position="23"/>
    </location>
</feature>
<dbReference type="SUPFAM" id="SSF53187">
    <property type="entry name" value="Zn-dependent exopeptidases"/>
    <property type="match status" value="1"/>
</dbReference>
<dbReference type="Proteomes" id="UP000824132">
    <property type="component" value="Unassembled WGS sequence"/>
</dbReference>
<feature type="domain" description="MurNAc-LAA" evidence="3">
    <location>
        <begin position="105"/>
        <end position="215"/>
    </location>
</feature>
<dbReference type="GO" id="GO:0009253">
    <property type="term" value="P:peptidoglycan catabolic process"/>
    <property type="evidence" value="ECO:0007669"/>
    <property type="project" value="InterPro"/>
</dbReference>
<dbReference type="Pfam" id="PF01520">
    <property type="entry name" value="Amidase_3"/>
    <property type="match status" value="1"/>
</dbReference>
<evidence type="ECO:0000256" key="2">
    <source>
        <dbReference type="SAM" id="SignalP"/>
    </source>
</evidence>
<dbReference type="GO" id="GO:0030288">
    <property type="term" value="C:outer membrane-bounded periplasmic space"/>
    <property type="evidence" value="ECO:0007669"/>
    <property type="project" value="TreeGrafter"/>
</dbReference>
<dbReference type="PANTHER" id="PTHR30404:SF0">
    <property type="entry name" value="N-ACETYLMURAMOYL-L-ALANINE AMIDASE AMIC"/>
    <property type="match status" value="1"/>
</dbReference>
<evidence type="ECO:0000259" key="3">
    <source>
        <dbReference type="SMART" id="SM00646"/>
    </source>
</evidence>
<gene>
    <name evidence="4" type="ORF">H9727_07125</name>
</gene>